<evidence type="ECO:0000259" key="1">
    <source>
        <dbReference type="Pfam" id="PF01909"/>
    </source>
</evidence>
<dbReference type="InterPro" id="IPR002934">
    <property type="entry name" value="Polymerase_NTP_transf_dom"/>
</dbReference>
<evidence type="ECO:0000313" key="3">
    <source>
        <dbReference type="Proteomes" id="UP001589793"/>
    </source>
</evidence>
<name>A0ABV6RE89_9MICO</name>
<dbReference type="Pfam" id="PF01909">
    <property type="entry name" value="NTP_transf_2"/>
    <property type="match status" value="1"/>
</dbReference>
<proteinExistence type="predicted"/>
<dbReference type="InterPro" id="IPR043519">
    <property type="entry name" value="NT_sf"/>
</dbReference>
<keyword evidence="3" id="KW-1185">Reference proteome</keyword>
<dbReference type="Proteomes" id="UP001589793">
    <property type="component" value="Unassembled WGS sequence"/>
</dbReference>
<evidence type="ECO:0000313" key="2">
    <source>
        <dbReference type="EMBL" id="MFC0674667.1"/>
    </source>
</evidence>
<accession>A0ABV6RE89</accession>
<feature type="domain" description="Polymerase nucleotidyl transferase" evidence="1">
    <location>
        <begin position="9"/>
        <end position="71"/>
    </location>
</feature>
<organism evidence="2 3">
    <name type="scientific">Brachybacterium hainanense</name>
    <dbReference type="NCBI Taxonomy" id="1541174"/>
    <lineage>
        <taxon>Bacteria</taxon>
        <taxon>Bacillati</taxon>
        <taxon>Actinomycetota</taxon>
        <taxon>Actinomycetes</taxon>
        <taxon>Micrococcales</taxon>
        <taxon>Dermabacteraceae</taxon>
        <taxon>Brachybacterium</taxon>
    </lineage>
</organism>
<comment type="caution">
    <text evidence="2">The sequence shown here is derived from an EMBL/GenBank/DDBJ whole genome shotgun (WGS) entry which is preliminary data.</text>
</comment>
<reference evidence="2 3" key="1">
    <citation type="submission" date="2024-09" db="EMBL/GenBank/DDBJ databases">
        <authorList>
            <person name="Sun Q."/>
            <person name="Mori K."/>
        </authorList>
    </citation>
    <scope>NUCLEOTIDE SEQUENCE [LARGE SCALE GENOMIC DNA]</scope>
    <source>
        <strain evidence="2 3">CICC 10874</strain>
    </source>
</reference>
<dbReference type="EMBL" id="JBHLSV010000013">
    <property type="protein sequence ID" value="MFC0674667.1"/>
    <property type="molecule type" value="Genomic_DNA"/>
</dbReference>
<dbReference type="SUPFAM" id="SSF81301">
    <property type="entry name" value="Nucleotidyltransferase"/>
    <property type="match status" value="1"/>
</dbReference>
<sequence length="232" mass="25109">MRTGYEATVLRFVDERFPMAESVIVAGSTAREERTATSDIDLLLLGGGGFLGQEADSLAATFSCEGEPIEVFAYTAEGFERWARRGVEEARPVIVRMLIEGIVLRGGPGLAALQGRWGPILARGPEASPHTIDLHRYAATDLLDDLADARDPFERRIIADALLQRIAAIVLLSDRRWLGTGKHLARALRAWDAARAEQLAAPYLAGDLDAFAAAARIELDVAGGRLQGGFVR</sequence>
<dbReference type="Gene3D" id="3.30.460.10">
    <property type="entry name" value="Beta Polymerase, domain 2"/>
    <property type="match status" value="1"/>
</dbReference>
<dbReference type="RefSeq" id="WP_376980973.1">
    <property type="nucleotide sequence ID" value="NZ_JBHLSV010000013.1"/>
</dbReference>
<gene>
    <name evidence="2" type="ORF">ACFFF6_11935</name>
</gene>
<protein>
    <submittedName>
        <fullName evidence="2">Nucleotidyltransferase domain-containing protein</fullName>
    </submittedName>
</protein>